<dbReference type="Proteomes" id="UP000663882">
    <property type="component" value="Unassembled WGS sequence"/>
</dbReference>
<dbReference type="EMBL" id="CAJOAX010003105">
    <property type="protein sequence ID" value="CAF3836490.1"/>
    <property type="molecule type" value="Genomic_DNA"/>
</dbReference>
<evidence type="ECO:0000259" key="4">
    <source>
        <dbReference type="PROSITE" id="PS50089"/>
    </source>
</evidence>
<dbReference type="Proteomes" id="UP000663874">
    <property type="component" value="Unassembled WGS sequence"/>
</dbReference>
<evidence type="ECO:0000313" key="8">
    <source>
        <dbReference type="EMBL" id="CAF1131785.1"/>
    </source>
</evidence>
<keyword evidence="13" id="KW-1185">Reference proteome</keyword>
<dbReference type="EMBL" id="CAJOBE010010682">
    <property type="protein sequence ID" value="CAF4114272.1"/>
    <property type="molecule type" value="Genomic_DNA"/>
</dbReference>
<dbReference type="Proteomes" id="UP000663854">
    <property type="component" value="Unassembled WGS sequence"/>
</dbReference>
<accession>A0A815FL47</accession>
<dbReference type="EMBL" id="CAJNOH010000029">
    <property type="protein sequence ID" value="CAF0780638.1"/>
    <property type="molecule type" value="Genomic_DNA"/>
</dbReference>
<dbReference type="PROSITE" id="PS50089">
    <property type="entry name" value="ZF_RING_2"/>
    <property type="match status" value="1"/>
</dbReference>
<dbReference type="InterPro" id="IPR051826">
    <property type="entry name" value="E3_ubiquitin-ligase_domain"/>
</dbReference>
<keyword evidence="1 3" id="KW-0479">Metal-binding</keyword>
<name>A0A815FL47_9BILA</name>
<dbReference type="EMBL" id="CAJNOO010000845">
    <property type="protein sequence ID" value="CAF1046109.1"/>
    <property type="molecule type" value="Genomic_DNA"/>
</dbReference>
<dbReference type="PANTHER" id="PTHR22765:SF411">
    <property type="entry name" value="OS02G0248440 PROTEIN"/>
    <property type="match status" value="1"/>
</dbReference>
<evidence type="ECO:0000313" key="5">
    <source>
        <dbReference type="EMBL" id="CAF0780638.1"/>
    </source>
</evidence>
<dbReference type="SMART" id="SM01197">
    <property type="entry name" value="FANCL_C"/>
    <property type="match status" value="1"/>
</dbReference>
<sequence length="190" mass="22562">MNEYRRQSLKYNNHQSCCPWRLKSNGLNIEGLCKNSHCPAYDQMVIINLGFGEFDFARIILERHNQCPICKNKISPIKYALHNCRWWYVNHYSTCTFPLNTVNDTYVLNNLKCEYKIMETMPLPKNYRICKDSEEIACPICLMDIENDNERIHLPCSHTFHRSCIYGWLQSNELMAHTCPMCREHIVEIY</sequence>
<evidence type="ECO:0000256" key="2">
    <source>
        <dbReference type="ARBA" id="ARBA00022833"/>
    </source>
</evidence>
<dbReference type="EMBL" id="CAJNOU010001002">
    <property type="protein sequence ID" value="CAF1131785.1"/>
    <property type="molecule type" value="Genomic_DNA"/>
</dbReference>
<organism evidence="9 13">
    <name type="scientific">Rotaria sordida</name>
    <dbReference type="NCBI Taxonomy" id="392033"/>
    <lineage>
        <taxon>Eukaryota</taxon>
        <taxon>Metazoa</taxon>
        <taxon>Spiralia</taxon>
        <taxon>Gnathifera</taxon>
        <taxon>Rotifera</taxon>
        <taxon>Eurotatoria</taxon>
        <taxon>Bdelloidea</taxon>
        <taxon>Philodinida</taxon>
        <taxon>Philodinidae</taxon>
        <taxon>Rotaria</taxon>
    </lineage>
</organism>
<dbReference type="EMBL" id="CAJNOT010000818">
    <property type="protein sequence ID" value="CAF1087523.1"/>
    <property type="molecule type" value="Genomic_DNA"/>
</dbReference>
<evidence type="ECO:0000313" key="6">
    <source>
        <dbReference type="EMBL" id="CAF1046109.1"/>
    </source>
</evidence>
<dbReference type="CDD" id="cd16448">
    <property type="entry name" value="RING-H2"/>
    <property type="match status" value="1"/>
</dbReference>
<dbReference type="InterPro" id="IPR001841">
    <property type="entry name" value="Znf_RING"/>
</dbReference>
<evidence type="ECO:0000313" key="13">
    <source>
        <dbReference type="Proteomes" id="UP000663870"/>
    </source>
</evidence>
<proteinExistence type="predicted"/>
<evidence type="ECO:0000256" key="1">
    <source>
        <dbReference type="ARBA" id="ARBA00022771"/>
    </source>
</evidence>
<dbReference type="SUPFAM" id="SSF57850">
    <property type="entry name" value="RING/U-box"/>
    <property type="match status" value="1"/>
</dbReference>
<dbReference type="EMBL" id="CAJOBD010003747">
    <property type="protein sequence ID" value="CAF3964107.1"/>
    <property type="molecule type" value="Genomic_DNA"/>
</dbReference>
<dbReference type="Gene3D" id="3.30.40.10">
    <property type="entry name" value="Zinc/RING finger domain, C3HC4 (zinc finger)"/>
    <property type="match status" value="1"/>
</dbReference>
<dbReference type="OrthoDB" id="9984778at2759"/>
<evidence type="ECO:0000256" key="3">
    <source>
        <dbReference type="PROSITE-ProRule" id="PRU00175"/>
    </source>
</evidence>
<keyword evidence="1 3" id="KW-0863">Zinc-finger</keyword>
<dbReference type="Proteomes" id="UP000663823">
    <property type="component" value="Unassembled WGS sequence"/>
</dbReference>
<comment type="caution">
    <text evidence="9">The sequence shown here is derived from an EMBL/GenBank/DDBJ whole genome shotgun (WGS) entry which is preliminary data.</text>
</comment>
<gene>
    <name evidence="12" type="ORF">FNK824_LOCUS32002</name>
    <name evidence="11" type="ORF">JBS370_LOCUS24255</name>
    <name evidence="9" type="ORF">JXQ802_LOCUS31022</name>
    <name evidence="10" type="ORF">OTI717_LOCUS20312</name>
    <name evidence="5" type="ORF">PYM288_LOCUS3597</name>
    <name evidence="6" type="ORF">RFH988_LOCUS16478</name>
    <name evidence="8" type="ORF">SEV965_LOCUS17457</name>
    <name evidence="7" type="ORF">ZHD862_LOCUS16911</name>
</gene>
<feature type="domain" description="RING-type" evidence="4">
    <location>
        <begin position="138"/>
        <end position="183"/>
    </location>
</feature>
<dbReference type="GO" id="GO:0006511">
    <property type="term" value="P:ubiquitin-dependent protein catabolic process"/>
    <property type="evidence" value="ECO:0007669"/>
    <property type="project" value="TreeGrafter"/>
</dbReference>
<dbReference type="Proteomes" id="UP000663870">
    <property type="component" value="Unassembled WGS sequence"/>
</dbReference>
<keyword evidence="2" id="KW-0862">Zinc</keyword>
<evidence type="ECO:0000313" key="11">
    <source>
        <dbReference type="EMBL" id="CAF3964107.1"/>
    </source>
</evidence>
<dbReference type="Proteomes" id="UP000663889">
    <property type="component" value="Unassembled WGS sequence"/>
</dbReference>
<dbReference type="EMBL" id="CAJNOL010001290">
    <property type="protein sequence ID" value="CAF1330290.1"/>
    <property type="molecule type" value="Genomic_DNA"/>
</dbReference>
<dbReference type="Proteomes" id="UP000663836">
    <property type="component" value="Unassembled WGS sequence"/>
</dbReference>
<dbReference type="PANTHER" id="PTHR22765">
    <property type="entry name" value="RING FINGER AND PROTEASE ASSOCIATED DOMAIN-CONTAINING"/>
    <property type="match status" value="1"/>
</dbReference>
<dbReference type="AlphaFoldDB" id="A0A815FL47"/>
<evidence type="ECO:0000313" key="12">
    <source>
        <dbReference type="EMBL" id="CAF4114272.1"/>
    </source>
</evidence>
<evidence type="ECO:0000313" key="9">
    <source>
        <dbReference type="EMBL" id="CAF1330290.1"/>
    </source>
</evidence>
<dbReference type="SMART" id="SM00184">
    <property type="entry name" value="RING"/>
    <property type="match status" value="1"/>
</dbReference>
<evidence type="ECO:0000313" key="10">
    <source>
        <dbReference type="EMBL" id="CAF3836490.1"/>
    </source>
</evidence>
<dbReference type="Pfam" id="PF13639">
    <property type="entry name" value="zf-RING_2"/>
    <property type="match status" value="1"/>
</dbReference>
<dbReference type="Proteomes" id="UP000663864">
    <property type="component" value="Unassembled WGS sequence"/>
</dbReference>
<dbReference type="GO" id="GO:0061630">
    <property type="term" value="F:ubiquitin protein ligase activity"/>
    <property type="evidence" value="ECO:0007669"/>
    <property type="project" value="TreeGrafter"/>
</dbReference>
<protein>
    <recommendedName>
        <fullName evidence="4">RING-type domain-containing protein</fullName>
    </recommendedName>
</protein>
<dbReference type="InterPro" id="IPR013083">
    <property type="entry name" value="Znf_RING/FYVE/PHD"/>
</dbReference>
<dbReference type="GO" id="GO:0008270">
    <property type="term" value="F:zinc ion binding"/>
    <property type="evidence" value="ECO:0007669"/>
    <property type="project" value="UniProtKB-KW"/>
</dbReference>
<reference evidence="9" key="1">
    <citation type="submission" date="2021-02" db="EMBL/GenBank/DDBJ databases">
        <authorList>
            <person name="Nowell W R."/>
        </authorList>
    </citation>
    <scope>NUCLEOTIDE SEQUENCE</scope>
</reference>
<evidence type="ECO:0000313" key="7">
    <source>
        <dbReference type="EMBL" id="CAF1087523.1"/>
    </source>
</evidence>